<dbReference type="Gene3D" id="1.10.274.110">
    <property type="match status" value="1"/>
</dbReference>
<dbReference type="EMBL" id="CABPSH010000002">
    <property type="protein sequence ID" value="VVD76527.1"/>
    <property type="molecule type" value="Genomic_DNA"/>
</dbReference>
<reference evidence="1 2" key="1">
    <citation type="submission" date="2019-08" db="EMBL/GenBank/DDBJ databases">
        <authorList>
            <person name="Peeters C."/>
        </authorList>
    </citation>
    <scope>NUCLEOTIDE SEQUENCE [LARGE SCALE GENOMIC DNA]</scope>
    <source>
        <strain evidence="1 2">LMG 31012</strain>
    </source>
</reference>
<evidence type="ECO:0000313" key="2">
    <source>
        <dbReference type="Proteomes" id="UP000400981"/>
    </source>
</evidence>
<accession>A0A5E4SLE9</accession>
<keyword evidence="2" id="KW-1185">Reference proteome</keyword>
<protein>
    <submittedName>
        <fullName evidence="1">Uncharacterized protein</fullName>
    </submittedName>
</protein>
<dbReference type="OrthoDB" id="9090124at2"/>
<sequence length="205" mass="22896">MRIDYKEQAGIAMNARTQLADAVSDRQVTLGALAFADELGAILWHMKYGQDVKRAGLRRATLLLASRVRSAGKFKRSKFTGFSTSDKRNARLGADVERASADIIERFAVRIITEWVADLCPTCHGRRWIPRASTPRVAGAVPLQCPTCAGAGKPIEDEAARARAIGVELHVYRRHWSRLFAWTLAVLDQIDADTGHVVREQMRWK</sequence>
<dbReference type="AlphaFoldDB" id="A0A5E4SLE9"/>
<name>A0A5E4SLE9_9BURK</name>
<proteinExistence type="predicted"/>
<dbReference type="RefSeq" id="WP_150588148.1">
    <property type="nucleotide sequence ID" value="NZ_CABPSH010000002.1"/>
</dbReference>
<evidence type="ECO:0000313" key="1">
    <source>
        <dbReference type="EMBL" id="VVD76527.1"/>
    </source>
</evidence>
<dbReference type="InterPro" id="IPR038500">
    <property type="entry name" value="Antitermination_sf"/>
</dbReference>
<dbReference type="Proteomes" id="UP000400981">
    <property type="component" value="Unassembled WGS sequence"/>
</dbReference>
<organism evidence="1 2">
    <name type="scientific">Pandoraea eparura</name>
    <dbReference type="NCBI Taxonomy" id="2508291"/>
    <lineage>
        <taxon>Bacteria</taxon>
        <taxon>Pseudomonadati</taxon>
        <taxon>Pseudomonadota</taxon>
        <taxon>Betaproteobacteria</taxon>
        <taxon>Burkholderiales</taxon>
        <taxon>Burkholderiaceae</taxon>
        <taxon>Pandoraea</taxon>
    </lineage>
</organism>
<gene>
    <name evidence="1" type="ORF">PEP31012_00871</name>
</gene>